<sequence>MDNSFPKKSEDFPSRDLFAQLALSYIPLLTQLVDRNPFSPTYGCFDREYWHYRTLDFPCGMSQEFVLPFALLYKNDYPGNKYHGWERMRDIAQAGIYFALKSSRKDGTCDDYFPYERAMGALVFSTYACAEAYRLLELEDERLVDFFRKRCDYLAKHNEAGKLSNHQALAALAAYTVYQITGEDRHRRLAQDRVSLALSWQHPEEGWFQEYEGADPGYHTCTIDFLGKYYQKSGDDSVIAPLIKAVEFAWYFMHPDGSYGGEYGSRNTYHYYPHGFEILAPFTEKAAQLNDAFLRGAAAGKRYHMDDARLCCHLVYGWLQSYNDFHPERPTPLNERGDFLHWLPDAGMVICKKNRYYAVSNLKKGGVTKVYSLDGCLGSDTGLIAQCDDGTIIVTHLMDERHRVKASPEEGCFEVEGVFSVSSRKLASPLKLILFRAINLTFGRFFPDVLRFLLQKILITGKKRTPYRFNRKIEFRQDGIHITDNLPDALPVLRMAAGSDATSIYVAASNVYQESVLRCPWIYAPDPLLKEMRRGGSCWRRMIKAEQNL</sequence>
<gene>
    <name evidence="1" type="ORF">DAMNIGENAA_14120</name>
</gene>
<dbReference type="EMBL" id="BSDR01000001">
    <property type="protein sequence ID" value="GLI33979.1"/>
    <property type="molecule type" value="Genomic_DNA"/>
</dbReference>
<reference evidence="1" key="1">
    <citation type="submission" date="2022-12" db="EMBL/GenBank/DDBJ databases">
        <title>Reference genome sequencing for broad-spectrum identification of bacterial and archaeal isolates by mass spectrometry.</title>
        <authorList>
            <person name="Sekiguchi Y."/>
            <person name="Tourlousse D.M."/>
        </authorList>
    </citation>
    <scope>NUCLEOTIDE SEQUENCE</scope>
    <source>
        <strain evidence="1">ASRB1</strain>
    </source>
</reference>
<comment type="caution">
    <text evidence="1">The sequence shown here is derived from an EMBL/GenBank/DDBJ whole genome shotgun (WGS) entry which is preliminary data.</text>
</comment>
<accession>A0A9W6FSF5</accession>
<dbReference type="AlphaFoldDB" id="A0A9W6FSF5"/>
<dbReference type="InterPro" id="IPR008929">
    <property type="entry name" value="Chondroitin_lyas"/>
</dbReference>
<dbReference type="SUPFAM" id="SSF81853">
    <property type="entry name" value="Family 10 polysaccharide lyase"/>
    <property type="match status" value="1"/>
</dbReference>
<organism evidence="1 2">
    <name type="scientific">Desulforhabdus amnigena</name>
    <dbReference type="NCBI Taxonomy" id="40218"/>
    <lineage>
        <taxon>Bacteria</taxon>
        <taxon>Pseudomonadati</taxon>
        <taxon>Thermodesulfobacteriota</taxon>
        <taxon>Syntrophobacteria</taxon>
        <taxon>Syntrophobacterales</taxon>
        <taxon>Syntrophobacteraceae</taxon>
        <taxon>Desulforhabdus</taxon>
    </lineage>
</organism>
<dbReference type="Gene3D" id="1.50.10.100">
    <property type="entry name" value="Chondroitin AC/alginate lyase"/>
    <property type="match status" value="1"/>
</dbReference>
<evidence type="ECO:0000313" key="1">
    <source>
        <dbReference type="EMBL" id="GLI33979.1"/>
    </source>
</evidence>
<dbReference type="Proteomes" id="UP001144372">
    <property type="component" value="Unassembled WGS sequence"/>
</dbReference>
<dbReference type="RefSeq" id="WP_281793255.1">
    <property type="nucleotide sequence ID" value="NZ_BSDR01000001.1"/>
</dbReference>
<name>A0A9W6FSF5_9BACT</name>
<protein>
    <submittedName>
        <fullName evidence="1">Uncharacterized protein</fullName>
    </submittedName>
</protein>
<proteinExistence type="predicted"/>
<evidence type="ECO:0000313" key="2">
    <source>
        <dbReference type="Proteomes" id="UP001144372"/>
    </source>
</evidence>
<keyword evidence="2" id="KW-1185">Reference proteome</keyword>